<sequence>MMPTCNLTTFFFSKVKVTSLVECACTCSQIEACSRLAWNSTEKECMLHSEKMITTITGSIVSGLDLFSRGWQADCNREGYDFDYTTRTCLKLFDGPAVSWTEARAICKQDGGDLISITTKLKWDFVYSYIRCADVAWIGLRNKTWTNGVSFVNVFDIQVELNANGGSYIYANDTDYSCAAIFIKTNREPLRDNSCNIRLRNYFVCELI</sequence>
<evidence type="ECO:0000313" key="3">
    <source>
        <dbReference type="EMBL" id="CAC5424690.1"/>
    </source>
</evidence>
<evidence type="ECO:0000256" key="1">
    <source>
        <dbReference type="SAM" id="SignalP"/>
    </source>
</evidence>
<protein>
    <recommendedName>
        <fullName evidence="2">C-type lectin domain-containing protein</fullName>
    </recommendedName>
</protein>
<dbReference type="InterPro" id="IPR001304">
    <property type="entry name" value="C-type_lectin-like"/>
</dbReference>
<keyword evidence="4" id="KW-1185">Reference proteome</keyword>
<gene>
    <name evidence="3" type="ORF">MCOR_56568</name>
</gene>
<dbReference type="InterPro" id="IPR016187">
    <property type="entry name" value="CTDL_fold"/>
</dbReference>
<feature type="signal peptide" evidence="1">
    <location>
        <begin position="1"/>
        <end position="19"/>
    </location>
</feature>
<dbReference type="Pfam" id="PF00059">
    <property type="entry name" value="Lectin_C"/>
    <property type="match status" value="1"/>
</dbReference>
<accession>A0A6J8EW39</accession>
<dbReference type="InterPro" id="IPR003609">
    <property type="entry name" value="Pan_app"/>
</dbReference>
<dbReference type="Pfam" id="PF00024">
    <property type="entry name" value="PAN_1"/>
    <property type="match status" value="1"/>
</dbReference>
<feature type="chain" id="PRO_5026856253" description="C-type lectin domain-containing protein" evidence="1">
    <location>
        <begin position="20"/>
        <end position="208"/>
    </location>
</feature>
<dbReference type="EMBL" id="CACVKT020010051">
    <property type="protein sequence ID" value="CAC5424690.1"/>
    <property type="molecule type" value="Genomic_DNA"/>
</dbReference>
<dbReference type="InterPro" id="IPR016186">
    <property type="entry name" value="C-type_lectin-like/link_sf"/>
</dbReference>
<dbReference type="Proteomes" id="UP000507470">
    <property type="component" value="Unassembled WGS sequence"/>
</dbReference>
<dbReference type="CDD" id="cd00037">
    <property type="entry name" value="CLECT"/>
    <property type="match status" value="1"/>
</dbReference>
<dbReference type="SMART" id="SM00034">
    <property type="entry name" value="CLECT"/>
    <property type="match status" value="1"/>
</dbReference>
<proteinExistence type="predicted"/>
<evidence type="ECO:0000313" key="4">
    <source>
        <dbReference type="Proteomes" id="UP000507470"/>
    </source>
</evidence>
<keyword evidence="1" id="KW-0732">Signal</keyword>
<dbReference type="SUPFAM" id="SSF56436">
    <property type="entry name" value="C-type lectin-like"/>
    <property type="match status" value="1"/>
</dbReference>
<dbReference type="AlphaFoldDB" id="A0A6J8EW39"/>
<evidence type="ECO:0000259" key="2">
    <source>
        <dbReference type="PROSITE" id="PS50041"/>
    </source>
</evidence>
<organism evidence="3 4">
    <name type="scientific">Mytilus coruscus</name>
    <name type="common">Sea mussel</name>
    <dbReference type="NCBI Taxonomy" id="42192"/>
    <lineage>
        <taxon>Eukaryota</taxon>
        <taxon>Metazoa</taxon>
        <taxon>Spiralia</taxon>
        <taxon>Lophotrochozoa</taxon>
        <taxon>Mollusca</taxon>
        <taxon>Bivalvia</taxon>
        <taxon>Autobranchia</taxon>
        <taxon>Pteriomorphia</taxon>
        <taxon>Mytilida</taxon>
        <taxon>Mytiloidea</taxon>
        <taxon>Mytilidae</taxon>
        <taxon>Mytilinae</taxon>
        <taxon>Mytilus</taxon>
    </lineage>
</organism>
<dbReference type="Gene3D" id="3.10.100.10">
    <property type="entry name" value="Mannose-Binding Protein A, subunit A"/>
    <property type="match status" value="1"/>
</dbReference>
<dbReference type="OrthoDB" id="6132956at2759"/>
<reference evidence="3 4" key="1">
    <citation type="submission" date="2020-06" db="EMBL/GenBank/DDBJ databases">
        <authorList>
            <person name="Li R."/>
            <person name="Bekaert M."/>
        </authorList>
    </citation>
    <scope>NUCLEOTIDE SEQUENCE [LARGE SCALE GENOMIC DNA]</scope>
    <source>
        <strain evidence="4">wild</strain>
    </source>
</reference>
<name>A0A6J8EW39_MYTCO</name>
<feature type="domain" description="C-type lectin" evidence="2">
    <location>
        <begin position="85"/>
        <end position="196"/>
    </location>
</feature>
<dbReference type="PROSITE" id="PS50041">
    <property type="entry name" value="C_TYPE_LECTIN_2"/>
    <property type="match status" value="1"/>
</dbReference>